<dbReference type="InterPro" id="IPR036291">
    <property type="entry name" value="NAD(P)-bd_dom_sf"/>
</dbReference>
<dbReference type="PRINTS" id="PR00081">
    <property type="entry name" value="GDHRDH"/>
</dbReference>
<dbReference type="InterPro" id="IPR002347">
    <property type="entry name" value="SDR_fam"/>
</dbReference>
<dbReference type="Gene3D" id="3.40.50.720">
    <property type="entry name" value="NAD(P)-binding Rossmann-like Domain"/>
    <property type="match status" value="1"/>
</dbReference>
<reference evidence="1 2" key="1">
    <citation type="journal article" date="2019" name="Fungal Biol. Biotechnol.">
        <title>Draft genome sequence of fastidious pathogen Ceratobasidium theobromae, which causes vascular-streak dieback in Theobroma cacao.</title>
        <authorList>
            <person name="Ali S.S."/>
            <person name="Asman A."/>
            <person name="Shao J."/>
            <person name="Firmansyah A.P."/>
            <person name="Susilo A.W."/>
            <person name="Rosmana A."/>
            <person name="McMahon P."/>
            <person name="Junaid M."/>
            <person name="Guest D."/>
            <person name="Kheng T.Y."/>
            <person name="Meinhardt L.W."/>
            <person name="Bailey B.A."/>
        </authorList>
    </citation>
    <scope>NUCLEOTIDE SEQUENCE [LARGE SCALE GENOMIC DNA]</scope>
    <source>
        <strain evidence="1 2">CT2</strain>
    </source>
</reference>
<accession>A0A5N5QBM5</accession>
<evidence type="ECO:0000313" key="1">
    <source>
        <dbReference type="EMBL" id="KAB5588816.1"/>
    </source>
</evidence>
<organism evidence="1 2">
    <name type="scientific">Ceratobasidium theobromae</name>
    <dbReference type="NCBI Taxonomy" id="1582974"/>
    <lineage>
        <taxon>Eukaryota</taxon>
        <taxon>Fungi</taxon>
        <taxon>Dikarya</taxon>
        <taxon>Basidiomycota</taxon>
        <taxon>Agaricomycotina</taxon>
        <taxon>Agaricomycetes</taxon>
        <taxon>Cantharellales</taxon>
        <taxon>Ceratobasidiaceae</taxon>
        <taxon>Ceratobasidium</taxon>
    </lineage>
</organism>
<dbReference type="AlphaFoldDB" id="A0A5N5QBM5"/>
<comment type="caution">
    <text evidence="1">The sequence shown here is derived from an EMBL/GenBank/DDBJ whole genome shotgun (WGS) entry which is preliminary data.</text>
</comment>
<dbReference type="SUPFAM" id="SSF51735">
    <property type="entry name" value="NAD(P)-binding Rossmann-fold domains"/>
    <property type="match status" value="1"/>
</dbReference>
<protein>
    <submittedName>
        <fullName evidence="1">Uncharacterized protein</fullName>
    </submittedName>
</protein>
<dbReference type="Proteomes" id="UP000383932">
    <property type="component" value="Unassembled WGS sequence"/>
</dbReference>
<evidence type="ECO:0000313" key="2">
    <source>
        <dbReference type="Proteomes" id="UP000383932"/>
    </source>
</evidence>
<keyword evidence="2" id="KW-1185">Reference proteome</keyword>
<dbReference type="OrthoDB" id="3218355at2759"/>
<sequence length="259" mass="28135">MVTVYVVSGASYGIGLELTRRLSSDTKNLVFALVTSVTAAEPLSTLTQSRENLRVYFETEGDRQRGFEGFHFKMIARDIGKSAEGVDVLINNISCAAGGAGGCDILSSEYRHTQIDDSHRLPSGCAFDADNVTRAFIPLLHRGLLKKVVTIASGQAHDLQLNSALPSNLEGSVPSNATKPTLRLTGARYSTLSELVREGFICVTMDCDIGGVSEIQNGSYRDNVLPYFVENVLTAIAHLKPEDSGRCIRVEHERDLITL</sequence>
<name>A0A5N5QBM5_9AGAM</name>
<gene>
    <name evidence="1" type="ORF">CTheo_7738</name>
</gene>
<dbReference type="EMBL" id="SSOP01000364">
    <property type="protein sequence ID" value="KAB5588816.1"/>
    <property type="molecule type" value="Genomic_DNA"/>
</dbReference>
<proteinExistence type="predicted"/>